<organism evidence="1 2">
    <name type="scientific">Sphagnum jensenii</name>
    <dbReference type="NCBI Taxonomy" id="128206"/>
    <lineage>
        <taxon>Eukaryota</taxon>
        <taxon>Viridiplantae</taxon>
        <taxon>Streptophyta</taxon>
        <taxon>Embryophyta</taxon>
        <taxon>Bryophyta</taxon>
        <taxon>Sphagnophytina</taxon>
        <taxon>Sphagnopsida</taxon>
        <taxon>Sphagnales</taxon>
        <taxon>Sphagnaceae</taxon>
        <taxon>Sphagnum</taxon>
    </lineage>
</organism>
<gene>
    <name evidence="1" type="ORF">CSSPJE1EN1_LOCUS7601</name>
</gene>
<accession>A0ABP0W8B9</accession>
<proteinExistence type="predicted"/>
<reference evidence="1" key="1">
    <citation type="submission" date="2024-02" db="EMBL/GenBank/DDBJ databases">
        <authorList>
            <consortium name="ELIXIR-Norway"/>
            <consortium name="Elixir Norway"/>
        </authorList>
    </citation>
    <scope>NUCLEOTIDE SEQUENCE</scope>
</reference>
<evidence type="ECO:0000313" key="2">
    <source>
        <dbReference type="Proteomes" id="UP001497444"/>
    </source>
</evidence>
<evidence type="ECO:0000313" key="1">
    <source>
        <dbReference type="EMBL" id="CAK9262123.1"/>
    </source>
</evidence>
<dbReference type="Proteomes" id="UP001497444">
    <property type="component" value="Chromosome 14"/>
</dbReference>
<protein>
    <submittedName>
        <fullName evidence="1">Uncharacterized protein</fullName>
    </submittedName>
</protein>
<dbReference type="EMBL" id="OZ020109">
    <property type="protein sequence ID" value="CAK9262123.1"/>
    <property type="molecule type" value="Genomic_DNA"/>
</dbReference>
<name>A0ABP0W8B9_9BRYO</name>
<keyword evidence="2" id="KW-1185">Reference proteome</keyword>
<sequence>MASFEDNAVRVEKPGVALTLGDVGIQRSWHDDVKELEPPKVDNTGQDVNPLSAIILKYLRLIFLKLRPQIQPGRTR</sequence>